<keyword evidence="5" id="KW-0539">Nucleus</keyword>
<protein>
    <submittedName>
        <fullName evidence="8">RPA-interacting protein A</fullName>
    </submittedName>
</protein>
<dbReference type="Proteomes" id="UP000770661">
    <property type="component" value="Unassembled WGS sequence"/>
</dbReference>
<dbReference type="EMBL" id="JACEEZ010020120">
    <property type="protein sequence ID" value="KAG0714975.1"/>
    <property type="molecule type" value="Genomic_DNA"/>
</dbReference>
<accession>A0A8J5CLK1</accession>
<dbReference type="OrthoDB" id="6362909at2759"/>
<evidence type="ECO:0000256" key="1">
    <source>
        <dbReference type="ARBA" id="ARBA00004123"/>
    </source>
</evidence>
<evidence type="ECO:0000256" key="2">
    <source>
        <dbReference type="ARBA" id="ARBA00022723"/>
    </source>
</evidence>
<dbReference type="GO" id="GO:0005634">
    <property type="term" value="C:nucleus"/>
    <property type="evidence" value="ECO:0007669"/>
    <property type="project" value="UniProtKB-SubCell"/>
</dbReference>
<evidence type="ECO:0000256" key="5">
    <source>
        <dbReference type="ARBA" id="ARBA00023242"/>
    </source>
</evidence>
<evidence type="ECO:0000259" key="6">
    <source>
        <dbReference type="Pfam" id="PF14766"/>
    </source>
</evidence>
<reference evidence="8" key="1">
    <citation type="submission" date="2020-07" db="EMBL/GenBank/DDBJ databases">
        <title>The High-quality genome of the commercially important snow crab, Chionoecetes opilio.</title>
        <authorList>
            <person name="Jeong J.-H."/>
            <person name="Ryu S."/>
        </authorList>
    </citation>
    <scope>NUCLEOTIDE SEQUENCE</scope>
    <source>
        <strain evidence="8">MADBK_172401_WGS</strain>
        <tissue evidence="8">Digestive gland</tissue>
    </source>
</reference>
<keyword evidence="4" id="KW-0862">Zinc</keyword>
<name>A0A8J5CLK1_CHIOP</name>
<dbReference type="AlphaFoldDB" id="A0A8J5CLK1"/>
<comment type="caution">
    <text evidence="8">The sequence shown here is derived from an EMBL/GenBank/DDBJ whole genome shotgun (WGS) entry which is preliminary data.</text>
</comment>
<feature type="domain" description="RPA-interacting protein C-terminal" evidence="7">
    <location>
        <begin position="148"/>
        <end position="237"/>
    </location>
</feature>
<proteinExistence type="predicted"/>
<keyword evidence="9" id="KW-1185">Reference proteome</keyword>
<gene>
    <name evidence="8" type="primary">rpain-a</name>
    <name evidence="8" type="ORF">GWK47_013010</name>
</gene>
<dbReference type="Pfam" id="PF14766">
    <property type="entry name" value="RPA_interact_N"/>
    <property type="match status" value="1"/>
</dbReference>
<dbReference type="PANTHER" id="PTHR31742:SF1">
    <property type="entry name" value="RPA-INTERACTING PROTEIN"/>
    <property type="match status" value="1"/>
</dbReference>
<keyword evidence="3" id="KW-0863">Zinc-finger</keyword>
<dbReference type="InterPro" id="IPR028158">
    <property type="entry name" value="RPA_interact_N_dom"/>
</dbReference>
<feature type="domain" description="RPA-interacting protein N-terminal" evidence="6">
    <location>
        <begin position="15"/>
        <end position="54"/>
    </location>
</feature>
<organism evidence="8 9">
    <name type="scientific">Chionoecetes opilio</name>
    <name type="common">Atlantic snow crab</name>
    <name type="synonym">Cancer opilio</name>
    <dbReference type="NCBI Taxonomy" id="41210"/>
    <lineage>
        <taxon>Eukaryota</taxon>
        <taxon>Metazoa</taxon>
        <taxon>Ecdysozoa</taxon>
        <taxon>Arthropoda</taxon>
        <taxon>Crustacea</taxon>
        <taxon>Multicrustacea</taxon>
        <taxon>Malacostraca</taxon>
        <taxon>Eumalacostraca</taxon>
        <taxon>Eucarida</taxon>
        <taxon>Decapoda</taxon>
        <taxon>Pleocyemata</taxon>
        <taxon>Brachyura</taxon>
        <taxon>Eubrachyura</taxon>
        <taxon>Majoidea</taxon>
        <taxon>Majidae</taxon>
        <taxon>Chionoecetes</taxon>
    </lineage>
</organism>
<sequence>MDRTQRSTMERRLHHKKLYKNARGRTPPWKDVYRKRCMERLRSNRSQLVDHFRAAGDAINNNNNINFPVARRVQDVMEVEWVAMSPGTGFPLSQLNGSQEDDHQAVLALMEEIQQELLTEEEKTIMDVLNFDTAALASQVALQAEEVICPVCQVQGLQESNKSTTVSRGVFGAKLLVCGCGLALQGANLTLNTVKSSLENTLSQHSQTCIGRMSFTSTTDTQGANVLITCSLCDWMSFLV</sequence>
<dbReference type="GO" id="GO:0006606">
    <property type="term" value="P:protein import into nucleus"/>
    <property type="evidence" value="ECO:0007669"/>
    <property type="project" value="TreeGrafter"/>
</dbReference>
<evidence type="ECO:0000256" key="3">
    <source>
        <dbReference type="ARBA" id="ARBA00022771"/>
    </source>
</evidence>
<evidence type="ECO:0000259" key="7">
    <source>
        <dbReference type="Pfam" id="PF14768"/>
    </source>
</evidence>
<dbReference type="GO" id="GO:0008270">
    <property type="term" value="F:zinc ion binding"/>
    <property type="evidence" value="ECO:0007669"/>
    <property type="project" value="UniProtKB-KW"/>
</dbReference>
<evidence type="ECO:0000313" key="8">
    <source>
        <dbReference type="EMBL" id="KAG0714975.1"/>
    </source>
</evidence>
<comment type="subcellular location">
    <subcellularLocation>
        <location evidence="1">Nucleus</location>
    </subcellularLocation>
</comment>
<dbReference type="InterPro" id="IPR028156">
    <property type="entry name" value="RIP"/>
</dbReference>
<keyword evidence="2" id="KW-0479">Metal-binding</keyword>
<evidence type="ECO:0000256" key="4">
    <source>
        <dbReference type="ARBA" id="ARBA00022833"/>
    </source>
</evidence>
<dbReference type="PANTHER" id="PTHR31742">
    <property type="entry name" value="RPA-INTERACTING PROTEIN RPAIN"/>
    <property type="match status" value="1"/>
</dbReference>
<dbReference type="Pfam" id="PF14768">
    <property type="entry name" value="RPA_interact_C"/>
    <property type="match status" value="1"/>
</dbReference>
<evidence type="ECO:0000313" key="9">
    <source>
        <dbReference type="Proteomes" id="UP000770661"/>
    </source>
</evidence>
<dbReference type="InterPro" id="IPR028159">
    <property type="entry name" value="RPA_interact_C_dom"/>
</dbReference>